<dbReference type="EMBL" id="BFAV01000042">
    <property type="protein sequence ID" value="GBF32534.1"/>
    <property type="molecule type" value="Genomic_DNA"/>
</dbReference>
<keyword evidence="7" id="KW-1185">Reference proteome</keyword>
<dbReference type="InterPro" id="IPR042104">
    <property type="entry name" value="PKS_dehydratase_sf"/>
</dbReference>
<dbReference type="SMART" id="SM00826">
    <property type="entry name" value="PKS_DH"/>
    <property type="match status" value="1"/>
</dbReference>
<dbReference type="Gene3D" id="3.30.70.3290">
    <property type="match status" value="1"/>
</dbReference>
<feature type="region of interest" description="Disordered" evidence="4">
    <location>
        <begin position="349"/>
        <end position="371"/>
    </location>
</feature>
<evidence type="ECO:0000256" key="3">
    <source>
        <dbReference type="PROSITE-ProRule" id="PRU01363"/>
    </source>
</evidence>
<dbReference type="Gene3D" id="3.10.129.110">
    <property type="entry name" value="Polyketide synthase dehydratase"/>
    <property type="match status" value="1"/>
</dbReference>
<keyword evidence="2" id="KW-0597">Phosphoprotein</keyword>
<evidence type="ECO:0000256" key="1">
    <source>
        <dbReference type="ARBA" id="ARBA00022450"/>
    </source>
</evidence>
<feature type="active site" description="Proton acceptor; for dehydratase activity" evidence="3">
    <location>
        <position position="85"/>
    </location>
</feature>
<feature type="domain" description="PKS/mFAS DH" evidence="5">
    <location>
        <begin position="56"/>
        <end position="352"/>
    </location>
</feature>
<dbReference type="InterPro" id="IPR049551">
    <property type="entry name" value="PKS_DH_C"/>
</dbReference>
<evidence type="ECO:0000256" key="2">
    <source>
        <dbReference type="ARBA" id="ARBA00022553"/>
    </source>
</evidence>
<evidence type="ECO:0000259" key="5">
    <source>
        <dbReference type="PROSITE" id="PS52019"/>
    </source>
</evidence>
<dbReference type="CDD" id="cd08953">
    <property type="entry name" value="KR_2_SDR_x"/>
    <property type="match status" value="1"/>
</dbReference>
<dbReference type="InterPro" id="IPR049552">
    <property type="entry name" value="PKS_DH_N"/>
</dbReference>
<dbReference type="InterPro" id="IPR049900">
    <property type="entry name" value="PKS_mFAS_DH"/>
</dbReference>
<protein>
    <submittedName>
        <fullName evidence="6">Polyketide synthase of type I</fullName>
    </submittedName>
</protein>
<reference evidence="7" key="1">
    <citation type="submission" date="2018-02" db="EMBL/GenBank/DDBJ databases">
        <title>Genome sequence of Desulfocucumis palustris strain NAW-5.</title>
        <authorList>
            <person name="Watanabe M."/>
            <person name="Kojima H."/>
            <person name="Fukui M."/>
        </authorList>
    </citation>
    <scope>NUCLEOTIDE SEQUENCE [LARGE SCALE GENOMIC DNA]</scope>
    <source>
        <strain evidence="7">NAW-5</strain>
    </source>
</reference>
<comment type="caution">
    <text evidence="6">The sequence shown here is derived from an EMBL/GenBank/DDBJ whole genome shotgun (WGS) entry which is preliminary data.</text>
</comment>
<dbReference type="Proteomes" id="UP000239549">
    <property type="component" value="Unassembled WGS sequence"/>
</dbReference>
<dbReference type="InterPro" id="IPR020807">
    <property type="entry name" value="PKS_DH"/>
</dbReference>
<feature type="region of interest" description="C-terminal hotdog fold" evidence="3">
    <location>
        <begin position="196"/>
        <end position="352"/>
    </location>
</feature>
<dbReference type="GO" id="GO:0071770">
    <property type="term" value="P:DIM/DIP cell wall layer assembly"/>
    <property type="evidence" value="ECO:0007669"/>
    <property type="project" value="TreeGrafter"/>
</dbReference>
<evidence type="ECO:0000313" key="6">
    <source>
        <dbReference type="EMBL" id="GBF32534.1"/>
    </source>
</evidence>
<dbReference type="InterPro" id="IPR050091">
    <property type="entry name" value="PKS_NRPS_Biosynth_Enz"/>
</dbReference>
<dbReference type="AlphaFoldDB" id="A0A2L2X9C5"/>
<organism evidence="6 7">
    <name type="scientific">Desulfocucumis palustris</name>
    <dbReference type="NCBI Taxonomy" id="1898651"/>
    <lineage>
        <taxon>Bacteria</taxon>
        <taxon>Bacillati</taxon>
        <taxon>Bacillota</taxon>
        <taxon>Clostridia</taxon>
        <taxon>Eubacteriales</taxon>
        <taxon>Desulfocucumaceae</taxon>
        <taxon>Desulfocucumis</taxon>
    </lineage>
</organism>
<dbReference type="InterPro" id="IPR057326">
    <property type="entry name" value="KR_dom"/>
</dbReference>
<dbReference type="InterPro" id="IPR036291">
    <property type="entry name" value="NAD(P)-bd_dom_sf"/>
</dbReference>
<dbReference type="InterPro" id="IPR013968">
    <property type="entry name" value="PKS_KR"/>
</dbReference>
<sequence length="868" mass="95232">MKGLIFDWNKLYGGAGPRRISLPTYPFAGERCWFSGVEAGAGSSTLAGLARTASIHPLLHQNTSNFSEQRFSSTFTGREFFLADHVVKGQRVLPGAAYLEMARAAVEQATVALKEGQPGIRLKNVIWARPIAVGELPVQVHIGLFPEDNGEITYEIYSEPEEAGAEPIVHSHGSAVLGMDAKAPTLDLRALQSLCSQSSLSSAQCYEAFSAMGIDYGTGQRGIEKVYVGAGQVLARLSLPSSVYDTRDKYILHPSLLDSAFQASIGLMTGSGNTAPSDNRASHKLILPFALQEIEILGSCTSTMWAFIRYSEDSKAGDKVKKIDIDLCDGQGKVCVRVKKFSSRVQERERATGNVRNADTSGAPSEPLSGTVMLTPVWDSTPVEKSQNFPSSTEQVVIVGGVKDSRDAIQQHYSKARILEIQSNDSVNELVTRLEAYGFIDHILWIAPQNTLASMAEEALIEEQKQGALLVFKMIKALLQLGYGTRNLGWTVITTQAQPIHGNDLVNPTHASLHGFFGSMAKEYPNWKVRLIDLEAHCDWPIDDVFTLTPDPRGNAWIYRNREWYRQKLIPVRRPPLAEQKLYRKGGIYVVIGGAGGIGEVWSEYMIRTYQARIIWIGRRQKDEGIQAKLDRLAALGPAPYYISADAADGKALQNACAEIKHRYSMIHGVIHSAVGVLDQSLANMDEERFQAGLSAKVDVSVRIAQVFLEEPLDFVLFFSSLSAFGKDFGQSSYASGCTFNDAFAHQLSQELTCAVKVMNWGYWGNVGVGSVIPNTLKNRLAQAGIGFIEPQEAMEALETLLAGPLNQIAFMKIKKTSSLEGVNSEELVVIYPENLISSIQKIKNNIPTILLPDKAAIFRNSSTPIDY</sequence>
<dbReference type="GO" id="GO:0004312">
    <property type="term" value="F:fatty acid synthase activity"/>
    <property type="evidence" value="ECO:0007669"/>
    <property type="project" value="TreeGrafter"/>
</dbReference>
<dbReference type="Pfam" id="PF21089">
    <property type="entry name" value="PKS_DH_N"/>
    <property type="match status" value="1"/>
</dbReference>
<feature type="active site" description="Proton donor; for dehydratase activity" evidence="3">
    <location>
        <position position="258"/>
    </location>
</feature>
<proteinExistence type="predicted"/>
<dbReference type="PANTHER" id="PTHR43775">
    <property type="entry name" value="FATTY ACID SYNTHASE"/>
    <property type="match status" value="1"/>
</dbReference>
<dbReference type="PANTHER" id="PTHR43775:SF37">
    <property type="entry name" value="SI:DKEY-61P9.11"/>
    <property type="match status" value="1"/>
</dbReference>
<accession>A0A2L2X9C5</accession>
<dbReference type="Gene3D" id="3.40.50.720">
    <property type="entry name" value="NAD(P)-binding Rossmann-like Domain"/>
    <property type="match status" value="1"/>
</dbReference>
<evidence type="ECO:0000313" key="7">
    <source>
        <dbReference type="Proteomes" id="UP000239549"/>
    </source>
</evidence>
<dbReference type="GO" id="GO:0006633">
    <property type="term" value="P:fatty acid biosynthetic process"/>
    <property type="evidence" value="ECO:0007669"/>
    <property type="project" value="TreeGrafter"/>
</dbReference>
<dbReference type="SMART" id="SM00822">
    <property type="entry name" value="PKS_KR"/>
    <property type="match status" value="1"/>
</dbReference>
<dbReference type="PROSITE" id="PS52019">
    <property type="entry name" value="PKS_MFAS_DH"/>
    <property type="match status" value="1"/>
</dbReference>
<gene>
    <name evidence="6" type="ORF">DCCM_0730</name>
</gene>
<dbReference type="Pfam" id="PF14765">
    <property type="entry name" value="PS-DH"/>
    <property type="match status" value="1"/>
</dbReference>
<keyword evidence="1" id="KW-0596">Phosphopantetheine</keyword>
<feature type="compositionally biased region" description="Polar residues" evidence="4">
    <location>
        <begin position="354"/>
        <end position="363"/>
    </location>
</feature>
<dbReference type="Pfam" id="PF08659">
    <property type="entry name" value="KR"/>
    <property type="match status" value="1"/>
</dbReference>
<evidence type="ECO:0000256" key="4">
    <source>
        <dbReference type="SAM" id="MobiDB-lite"/>
    </source>
</evidence>
<name>A0A2L2X9C5_9FIRM</name>
<dbReference type="SUPFAM" id="SSF51735">
    <property type="entry name" value="NAD(P)-binding Rossmann-fold domains"/>
    <property type="match status" value="2"/>
</dbReference>
<dbReference type="GO" id="GO:0005886">
    <property type="term" value="C:plasma membrane"/>
    <property type="evidence" value="ECO:0007669"/>
    <property type="project" value="TreeGrafter"/>
</dbReference>
<feature type="region of interest" description="N-terminal hotdog fold" evidence="3">
    <location>
        <begin position="56"/>
        <end position="182"/>
    </location>
</feature>
<dbReference type="GO" id="GO:0005737">
    <property type="term" value="C:cytoplasm"/>
    <property type="evidence" value="ECO:0007669"/>
    <property type="project" value="TreeGrafter"/>
</dbReference>